<accession>A0ACC2NK76</accession>
<evidence type="ECO:0000313" key="2">
    <source>
        <dbReference type="Proteomes" id="UP001239111"/>
    </source>
</evidence>
<dbReference type="Proteomes" id="UP001239111">
    <property type="component" value="Chromosome 3"/>
</dbReference>
<name>A0ACC2NK76_9HYME</name>
<keyword evidence="2" id="KW-1185">Reference proteome</keyword>
<evidence type="ECO:0000313" key="1">
    <source>
        <dbReference type="EMBL" id="KAJ8671311.1"/>
    </source>
</evidence>
<sequence length="198" mass="22422">MRSQLSSSNYPDVVLLRTPANRGTTNIARTPVELIQSGDEAEQRKKRGATKAIDIFVIVSCPEKSLLDQYKFFTPLVTPFDVELALNRCRDFSFLHVTDYKEMLPGGSHHQEFQYNLGTEKSSSVVEITKTPPREPHQNHGDMVCKYAPRLPENRIDMGSLRAKSWNGLEIVNTESEIRKADRGQSGLPIHYTNEMNS</sequence>
<proteinExistence type="predicted"/>
<reference evidence="1" key="1">
    <citation type="submission" date="2023-04" db="EMBL/GenBank/DDBJ databases">
        <title>A chromosome-level genome assembly of the parasitoid wasp Eretmocerus hayati.</title>
        <authorList>
            <person name="Zhong Y."/>
            <person name="Liu S."/>
            <person name="Liu Y."/>
        </authorList>
    </citation>
    <scope>NUCLEOTIDE SEQUENCE</scope>
    <source>
        <strain evidence="1">ZJU_SS_LIU_2023</strain>
    </source>
</reference>
<comment type="caution">
    <text evidence="1">The sequence shown here is derived from an EMBL/GenBank/DDBJ whole genome shotgun (WGS) entry which is preliminary data.</text>
</comment>
<gene>
    <name evidence="1" type="ORF">QAD02_002570</name>
</gene>
<organism evidence="1 2">
    <name type="scientific">Eretmocerus hayati</name>
    <dbReference type="NCBI Taxonomy" id="131215"/>
    <lineage>
        <taxon>Eukaryota</taxon>
        <taxon>Metazoa</taxon>
        <taxon>Ecdysozoa</taxon>
        <taxon>Arthropoda</taxon>
        <taxon>Hexapoda</taxon>
        <taxon>Insecta</taxon>
        <taxon>Pterygota</taxon>
        <taxon>Neoptera</taxon>
        <taxon>Endopterygota</taxon>
        <taxon>Hymenoptera</taxon>
        <taxon>Apocrita</taxon>
        <taxon>Proctotrupomorpha</taxon>
        <taxon>Chalcidoidea</taxon>
        <taxon>Aphelinidae</taxon>
        <taxon>Aphelininae</taxon>
        <taxon>Eretmocerus</taxon>
    </lineage>
</organism>
<protein>
    <submittedName>
        <fullName evidence="1">Uncharacterized protein</fullName>
    </submittedName>
</protein>
<dbReference type="EMBL" id="CM056743">
    <property type="protein sequence ID" value="KAJ8671311.1"/>
    <property type="molecule type" value="Genomic_DNA"/>
</dbReference>